<dbReference type="Pfam" id="PF01025">
    <property type="entry name" value="GrpE"/>
    <property type="match status" value="1"/>
</dbReference>
<comment type="similarity">
    <text evidence="2 8">Belongs to the GrpE family.</text>
</comment>
<evidence type="ECO:0000256" key="6">
    <source>
        <dbReference type="ARBA" id="ARBA00023186"/>
    </source>
</evidence>
<dbReference type="InParanoid" id="D8U190"/>
<dbReference type="SUPFAM" id="SSF51064">
    <property type="entry name" value="Head domain of nucleotide exchange factor GrpE"/>
    <property type="match status" value="1"/>
</dbReference>
<dbReference type="Gene3D" id="2.30.22.10">
    <property type="entry name" value="Head domain of nucleotide exchange factor GrpE"/>
    <property type="match status" value="1"/>
</dbReference>
<keyword evidence="4" id="KW-0963">Cytoplasm</keyword>
<dbReference type="RefSeq" id="XP_002952450.1">
    <property type="nucleotide sequence ID" value="XM_002952404.1"/>
</dbReference>
<dbReference type="OrthoDB" id="201635at2759"/>
<name>D8U190_VOLCA</name>
<comment type="function">
    <text evidence="7">Essential component of the PAM complex, a complex required for the translocation of transit peptide-containing proteins from the inner membrane into the mitochondrial matrix in an ATP-dependent manner.</text>
</comment>
<evidence type="ECO:0000256" key="8">
    <source>
        <dbReference type="RuleBase" id="RU004478"/>
    </source>
</evidence>
<accession>D8U190</accession>
<dbReference type="AlphaFoldDB" id="D8U190"/>
<dbReference type="GeneID" id="9628700"/>
<evidence type="ECO:0000256" key="1">
    <source>
        <dbReference type="ARBA" id="ARBA00004496"/>
    </source>
</evidence>
<protein>
    <recommendedName>
        <fullName evidence="7">GrpE protein homolog</fullName>
    </recommendedName>
</protein>
<comment type="subunit">
    <text evidence="3">Homodimer.</text>
</comment>
<organism evidence="11">
    <name type="scientific">Volvox carteri f. nagariensis</name>
    <dbReference type="NCBI Taxonomy" id="3068"/>
    <lineage>
        <taxon>Eukaryota</taxon>
        <taxon>Viridiplantae</taxon>
        <taxon>Chlorophyta</taxon>
        <taxon>core chlorophytes</taxon>
        <taxon>Chlorophyceae</taxon>
        <taxon>CS clade</taxon>
        <taxon>Chlamydomonadales</taxon>
        <taxon>Volvocaceae</taxon>
        <taxon>Volvox</taxon>
    </lineage>
</organism>
<comment type="subcellular location">
    <subcellularLocation>
        <location evidence="1">Cytoplasm</location>
    </subcellularLocation>
    <subcellularLocation>
        <location evidence="7">Mitochondrion matrix</location>
    </subcellularLocation>
</comment>
<dbReference type="PANTHER" id="PTHR21237">
    <property type="entry name" value="GRPE PROTEIN"/>
    <property type="match status" value="1"/>
</dbReference>
<dbReference type="SUPFAM" id="SSF58014">
    <property type="entry name" value="Coiled-coil domain of nucleotide exchange factor GrpE"/>
    <property type="match status" value="1"/>
</dbReference>
<keyword evidence="11" id="KW-1185">Reference proteome</keyword>
<dbReference type="HAMAP" id="MF_01151">
    <property type="entry name" value="GrpE"/>
    <property type="match status" value="1"/>
</dbReference>
<evidence type="ECO:0000313" key="11">
    <source>
        <dbReference type="Proteomes" id="UP000001058"/>
    </source>
</evidence>
<evidence type="ECO:0000256" key="2">
    <source>
        <dbReference type="ARBA" id="ARBA00009054"/>
    </source>
</evidence>
<dbReference type="STRING" id="3068.D8U190"/>
<dbReference type="GO" id="GO:0005759">
    <property type="term" value="C:mitochondrial matrix"/>
    <property type="evidence" value="ECO:0007669"/>
    <property type="project" value="UniProtKB-SubCell"/>
</dbReference>
<gene>
    <name evidence="10" type="ORF">VOLCADRAFT_62474</name>
</gene>
<reference evidence="10 11" key="1">
    <citation type="journal article" date="2010" name="Science">
        <title>Genomic analysis of organismal complexity in the multicellular green alga Volvox carteri.</title>
        <authorList>
            <person name="Prochnik S.E."/>
            <person name="Umen J."/>
            <person name="Nedelcu A.M."/>
            <person name="Hallmann A."/>
            <person name="Miller S.M."/>
            <person name="Nishii I."/>
            <person name="Ferris P."/>
            <person name="Kuo A."/>
            <person name="Mitros T."/>
            <person name="Fritz-Laylin L.K."/>
            <person name="Hellsten U."/>
            <person name="Chapman J."/>
            <person name="Simakov O."/>
            <person name="Rensing S.A."/>
            <person name="Terry A."/>
            <person name="Pangilinan J."/>
            <person name="Kapitonov V."/>
            <person name="Jurka J."/>
            <person name="Salamov A."/>
            <person name="Shapiro H."/>
            <person name="Schmutz J."/>
            <person name="Grimwood J."/>
            <person name="Lindquist E."/>
            <person name="Lucas S."/>
            <person name="Grigoriev I.V."/>
            <person name="Schmitt R."/>
            <person name="Kirk D."/>
            <person name="Rokhsar D.S."/>
        </authorList>
    </citation>
    <scope>NUCLEOTIDE SEQUENCE [LARGE SCALE GENOMIC DNA]</scope>
    <source>
        <strain evidence="11">f. Nagariensis / Eve</strain>
    </source>
</reference>
<evidence type="ECO:0000256" key="7">
    <source>
        <dbReference type="RuleBase" id="RU000640"/>
    </source>
</evidence>
<dbReference type="GO" id="GO:0006457">
    <property type="term" value="P:protein folding"/>
    <property type="evidence" value="ECO:0007669"/>
    <property type="project" value="InterPro"/>
</dbReference>
<dbReference type="PROSITE" id="PS01071">
    <property type="entry name" value="GRPE"/>
    <property type="match status" value="1"/>
</dbReference>
<dbReference type="GO" id="GO:0042803">
    <property type="term" value="F:protein homodimerization activity"/>
    <property type="evidence" value="ECO:0007669"/>
    <property type="project" value="InterPro"/>
</dbReference>
<keyword evidence="7" id="KW-0496">Mitochondrion</keyword>
<sequence>MVATGGVREAQERLQRLQADFDNFKRRASAEREQLVVRVKADALRPILAVADNFERAAIQIKPKTDGERAVQDAYQTVYNELKEFLKKEGLQEVGVEGEAFDPNQHEAVMREDRNDVDDGTVTGVFQRGYRLGEVLVRPALVKVAYN</sequence>
<evidence type="ECO:0000256" key="9">
    <source>
        <dbReference type="SAM" id="Coils"/>
    </source>
</evidence>
<dbReference type="EMBL" id="GL378350">
    <property type="protein sequence ID" value="EFJ46593.1"/>
    <property type="molecule type" value="Genomic_DNA"/>
</dbReference>
<feature type="coiled-coil region" evidence="9">
    <location>
        <begin position="7"/>
        <end position="34"/>
    </location>
</feature>
<dbReference type="InterPro" id="IPR013805">
    <property type="entry name" value="GrpE_CC"/>
</dbReference>
<dbReference type="Proteomes" id="UP000001058">
    <property type="component" value="Unassembled WGS sequence"/>
</dbReference>
<dbReference type="FunFam" id="2.30.22.10:FF:000001">
    <property type="entry name" value="Protein GrpE"/>
    <property type="match status" value="1"/>
</dbReference>
<dbReference type="InterPro" id="IPR000740">
    <property type="entry name" value="GrpE"/>
</dbReference>
<keyword evidence="6 7" id="KW-0143">Chaperone</keyword>
<dbReference type="GO" id="GO:0051087">
    <property type="term" value="F:protein-folding chaperone binding"/>
    <property type="evidence" value="ECO:0007669"/>
    <property type="project" value="InterPro"/>
</dbReference>
<dbReference type="GO" id="GO:0000774">
    <property type="term" value="F:adenyl-nucleotide exchange factor activity"/>
    <property type="evidence" value="ECO:0007669"/>
    <property type="project" value="InterPro"/>
</dbReference>
<dbReference type="KEGG" id="vcn:VOLCADRAFT_62474"/>
<dbReference type="eggNOG" id="KOG3003">
    <property type="taxonomic scope" value="Eukaryota"/>
</dbReference>
<evidence type="ECO:0000313" key="10">
    <source>
        <dbReference type="EMBL" id="EFJ46593.1"/>
    </source>
</evidence>
<dbReference type="Gene3D" id="3.90.20.20">
    <property type="match status" value="1"/>
</dbReference>
<proteinExistence type="inferred from homology"/>
<dbReference type="InterPro" id="IPR009012">
    <property type="entry name" value="GrpE_head"/>
</dbReference>
<evidence type="ECO:0000256" key="4">
    <source>
        <dbReference type="ARBA" id="ARBA00022490"/>
    </source>
</evidence>
<evidence type="ECO:0000256" key="3">
    <source>
        <dbReference type="ARBA" id="ARBA00011738"/>
    </source>
</evidence>
<dbReference type="GO" id="GO:0051082">
    <property type="term" value="F:unfolded protein binding"/>
    <property type="evidence" value="ECO:0007669"/>
    <property type="project" value="TreeGrafter"/>
</dbReference>
<keyword evidence="9" id="KW-0175">Coiled coil</keyword>
<dbReference type="CDD" id="cd00446">
    <property type="entry name" value="GrpE"/>
    <property type="match status" value="1"/>
</dbReference>
<evidence type="ECO:0000256" key="5">
    <source>
        <dbReference type="ARBA" id="ARBA00023016"/>
    </source>
</evidence>
<keyword evidence="5" id="KW-0346">Stress response</keyword>
<dbReference type="PRINTS" id="PR00773">
    <property type="entry name" value="GRPEPROTEIN"/>
</dbReference>
<dbReference type="PANTHER" id="PTHR21237:SF40">
    <property type="entry name" value="CELL CYCLE AND APOPTOSIS REGULATOR PROTEIN 2"/>
    <property type="match status" value="1"/>
</dbReference>